<dbReference type="Pfam" id="PF00293">
    <property type="entry name" value="NUDIX"/>
    <property type="match status" value="1"/>
</dbReference>
<reference evidence="14 15" key="1">
    <citation type="journal article" date="2024" name="Proc. Natl. Acad. Sci. U.S.A.">
        <title>The genetic regulatory architecture and epigenomic basis for age-related changes in rattlesnake venom.</title>
        <authorList>
            <person name="Hogan M.P."/>
            <person name="Holding M.L."/>
            <person name="Nystrom G.S."/>
            <person name="Colston T.J."/>
            <person name="Bartlett D.A."/>
            <person name="Mason A.J."/>
            <person name="Ellsworth S.A."/>
            <person name="Rautsaw R.M."/>
            <person name="Lawrence K.C."/>
            <person name="Strickland J.L."/>
            <person name="He B."/>
            <person name="Fraser P."/>
            <person name="Margres M.J."/>
            <person name="Gilbert D.M."/>
            <person name="Gibbs H.L."/>
            <person name="Parkinson C.L."/>
            <person name="Rokyta D.R."/>
        </authorList>
    </citation>
    <scope>NUCLEOTIDE SEQUENCE [LARGE SCALE GENOMIC DNA]</scope>
    <source>
        <strain evidence="14">DRR0105</strain>
    </source>
</reference>
<comment type="caution">
    <text evidence="14">The sequence shown here is derived from an EMBL/GenBank/DDBJ whole genome shotgun (WGS) entry which is preliminary data.</text>
</comment>
<evidence type="ECO:0000256" key="5">
    <source>
        <dbReference type="ARBA" id="ARBA00033056"/>
    </source>
</evidence>
<dbReference type="PROSITE" id="PS51462">
    <property type="entry name" value="NUDIX"/>
    <property type="match status" value="1"/>
</dbReference>
<dbReference type="Pfam" id="PF25969">
    <property type="entry name" value="NUDT9_N"/>
    <property type="match status" value="1"/>
</dbReference>
<evidence type="ECO:0000256" key="3">
    <source>
        <dbReference type="ARBA" id="ARBA00030162"/>
    </source>
</evidence>
<feature type="region of interest" description="Disordered" evidence="12">
    <location>
        <begin position="1"/>
        <end position="62"/>
    </location>
</feature>
<protein>
    <recommendedName>
        <fullName evidence="9">ADP-ribose pyrophosphatase, mitochondrial</fullName>
        <ecNumber evidence="2">3.6.1.13</ecNumber>
    </recommendedName>
    <alternativeName>
        <fullName evidence="3">ADP-ribose diphosphatase</fullName>
    </alternativeName>
    <alternativeName>
        <fullName evidence="5">ADP-ribose phosphohydrolase</fullName>
    </alternativeName>
    <alternativeName>
        <fullName evidence="4">Adenosine diphosphoribose pyrophosphatase</fullName>
    </alternativeName>
    <alternativeName>
        <fullName evidence="10">Nucleoside diphosphate-linked moiety X motif 9</fullName>
    </alternativeName>
</protein>
<feature type="compositionally biased region" description="Basic and acidic residues" evidence="12">
    <location>
        <begin position="34"/>
        <end position="61"/>
    </location>
</feature>
<comment type="function">
    <text evidence="7">Hydrolyzes ADP-ribose (ADPR) to AMP and ribose 5'-phosphate.</text>
</comment>
<comment type="similarity">
    <text evidence="1">Belongs to the Nudix hydrolase family. NudF subfamily.</text>
</comment>
<name>A0AAW1BAG9_CROAD</name>
<keyword evidence="11" id="KW-0175">Coiled coil</keyword>
<sequence>MLPSASGIQVGSDDEEEKGNLTAFGESEQLQELGGERGEARSGAEKEVSRRDQGPGREWGKRSLLPQSSFCWPLESLAAQLGAATAGNSSALDLQLRGALAWAAGEGEARLLSGGRIKCMLEGEPLNRGQPELALQLGRGAPFFLHGAERLPLPAAKLQGRELRSLDGSKVERTQVPDDKVDWLINWKNYSPVDYTAPSVLAGPKWADPEIEAKNFFPRFNEKDGQVERRSHSGLYKVENGRPRNPIGRTGLVGRGLLGRWGPNHAADPLITRWKRDGSGNKTAHPVSGKNILQFIAIKRKDCGEWAIPGGMVDPGEKLSAALKREFSEEALNSLQKTKAEKEEMEKHLNRLFSQELFVAYKGYVDDPRNTDNAWMETEAVNYHDESGEAMNNLYLEAGDDAGKVKWVDISEKLTLYASHSDFVRFVAEKRGAHWKED</sequence>
<evidence type="ECO:0000256" key="11">
    <source>
        <dbReference type="SAM" id="Coils"/>
    </source>
</evidence>
<evidence type="ECO:0000256" key="1">
    <source>
        <dbReference type="ARBA" id="ARBA00007482"/>
    </source>
</evidence>
<accession>A0AAW1BAG9</accession>
<evidence type="ECO:0000313" key="14">
    <source>
        <dbReference type="EMBL" id="KAK9398691.1"/>
    </source>
</evidence>
<gene>
    <name evidence="14" type="ORF">NXF25_013660</name>
</gene>
<evidence type="ECO:0000256" key="12">
    <source>
        <dbReference type="SAM" id="MobiDB-lite"/>
    </source>
</evidence>
<dbReference type="CDD" id="cd03670">
    <property type="entry name" value="NUDIX_ADPRase_Nudt9"/>
    <property type="match status" value="1"/>
</dbReference>
<dbReference type="EC" id="3.6.1.13" evidence="2"/>
<evidence type="ECO:0000256" key="6">
    <source>
        <dbReference type="ARBA" id="ARBA00049546"/>
    </source>
</evidence>
<keyword evidence="15" id="KW-1185">Reference proteome</keyword>
<evidence type="ECO:0000256" key="2">
    <source>
        <dbReference type="ARBA" id="ARBA00012453"/>
    </source>
</evidence>
<dbReference type="InterPro" id="IPR015797">
    <property type="entry name" value="NUDIX_hydrolase-like_dom_sf"/>
</dbReference>
<evidence type="ECO:0000256" key="10">
    <source>
        <dbReference type="ARBA" id="ARBA00079599"/>
    </source>
</evidence>
<dbReference type="Proteomes" id="UP001474421">
    <property type="component" value="Unassembled WGS sequence"/>
</dbReference>
<dbReference type="InterPro" id="IPR000086">
    <property type="entry name" value="NUDIX_hydrolase_dom"/>
</dbReference>
<evidence type="ECO:0000256" key="9">
    <source>
        <dbReference type="ARBA" id="ARBA00070304"/>
    </source>
</evidence>
<dbReference type="GO" id="GO:0047631">
    <property type="term" value="F:ADP-ribose diphosphatase activity"/>
    <property type="evidence" value="ECO:0007669"/>
    <property type="project" value="UniProtKB-EC"/>
</dbReference>
<dbReference type="InterPro" id="IPR039989">
    <property type="entry name" value="NUDT9"/>
</dbReference>
<evidence type="ECO:0000256" key="4">
    <source>
        <dbReference type="ARBA" id="ARBA00030308"/>
    </source>
</evidence>
<dbReference type="PANTHER" id="PTHR13030:SF8">
    <property type="entry name" value="ADP-RIBOSE PYROPHOSPHATASE, MITOCHONDRIAL"/>
    <property type="match status" value="1"/>
</dbReference>
<dbReference type="FunFam" id="3.90.79.10:FF:000021">
    <property type="entry name" value="ADP-ribose pyrophosphatase, mitochondrial isoform X1"/>
    <property type="match status" value="1"/>
</dbReference>
<evidence type="ECO:0000256" key="7">
    <source>
        <dbReference type="ARBA" id="ARBA00056962"/>
    </source>
</evidence>
<evidence type="ECO:0000313" key="15">
    <source>
        <dbReference type="Proteomes" id="UP001474421"/>
    </source>
</evidence>
<evidence type="ECO:0000256" key="8">
    <source>
        <dbReference type="ARBA" id="ARBA00064968"/>
    </source>
</evidence>
<feature type="coiled-coil region" evidence="11">
    <location>
        <begin position="325"/>
        <end position="355"/>
    </location>
</feature>
<feature type="domain" description="Nudix hydrolase" evidence="13">
    <location>
        <begin position="274"/>
        <end position="430"/>
    </location>
</feature>
<dbReference type="SUPFAM" id="SSF55811">
    <property type="entry name" value="Nudix"/>
    <property type="match status" value="1"/>
</dbReference>
<dbReference type="Gene3D" id="3.90.79.10">
    <property type="entry name" value="Nucleoside Triphosphate Pyrophosphohydrolase"/>
    <property type="match status" value="1"/>
</dbReference>
<proteinExistence type="inferred from homology"/>
<dbReference type="GO" id="GO:0005739">
    <property type="term" value="C:mitochondrion"/>
    <property type="evidence" value="ECO:0007669"/>
    <property type="project" value="TreeGrafter"/>
</dbReference>
<dbReference type="PANTHER" id="PTHR13030">
    <property type="entry name" value="NUDIX HYDROLASE"/>
    <property type="match status" value="1"/>
</dbReference>
<evidence type="ECO:0000259" key="13">
    <source>
        <dbReference type="PROSITE" id="PS51462"/>
    </source>
</evidence>
<comment type="catalytic activity">
    <reaction evidence="6">
        <text>ADP-D-ribose + H2O = D-ribose 5-phosphate + AMP + 2 H(+)</text>
        <dbReference type="Rhea" id="RHEA:10412"/>
        <dbReference type="ChEBI" id="CHEBI:15377"/>
        <dbReference type="ChEBI" id="CHEBI:15378"/>
        <dbReference type="ChEBI" id="CHEBI:57967"/>
        <dbReference type="ChEBI" id="CHEBI:78346"/>
        <dbReference type="ChEBI" id="CHEBI:456215"/>
        <dbReference type="EC" id="3.6.1.13"/>
    </reaction>
</comment>
<dbReference type="EMBL" id="JAOTOJ010000007">
    <property type="protein sequence ID" value="KAK9398691.1"/>
    <property type="molecule type" value="Genomic_DNA"/>
</dbReference>
<dbReference type="AlphaFoldDB" id="A0AAW1BAG9"/>
<organism evidence="14 15">
    <name type="scientific">Crotalus adamanteus</name>
    <name type="common">Eastern diamondback rattlesnake</name>
    <dbReference type="NCBI Taxonomy" id="8729"/>
    <lineage>
        <taxon>Eukaryota</taxon>
        <taxon>Metazoa</taxon>
        <taxon>Chordata</taxon>
        <taxon>Craniata</taxon>
        <taxon>Vertebrata</taxon>
        <taxon>Euteleostomi</taxon>
        <taxon>Lepidosauria</taxon>
        <taxon>Squamata</taxon>
        <taxon>Bifurcata</taxon>
        <taxon>Unidentata</taxon>
        <taxon>Episquamata</taxon>
        <taxon>Toxicofera</taxon>
        <taxon>Serpentes</taxon>
        <taxon>Colubroidea</taxon>
        <taxon>Viperidae</taxon>
        <taxon>Crotalinae</taxon>
        <taxon>Crotalus</taxon>
    </lineage>
</organism>
<comment type="subunit">
    <text evidence="8">Monomer. Interacts with GLOD4.</text>
</comment>